<gene>
    <name evidence="1" type="ORF">G3256_14660</name>
</gene>
<accession>A0A858SWF0</accession>
<proteinExistence type="predicted"/>
<dbReference type="SUPFAM" id="SSF53187">
    <property type="entry name" value="Zn-dependent exopeptidases"/>
    <property type="match status" value="1"/>
</dbReference>
<evidence type="ECO:0000313" key="1">
    <source>
        <dbReference type="EMBL" id="QJF52328.1"/>
    </source>
</evidence>
<keyword evidence="1" id="KW-0378">Hydrolase</keyword>
<evidence type="ECO:0000313" key="2">
    <source>
        <dbReference type="Proteomes" id="UP000503308"/>
    </source>
</evidence>
<dbReference type="Proteomes" id="UP000503308">
    <property type="component" value="Chromosome"/>
</dbReference>
<dbReference type="KEGG" id="rpon:G3256_14660"/>
<dbReference type="AlphaFoldDB" id="A0A858SWF0"/>
<dbReference type="Pfam" id="PF05013">
    <property type="entry name" value="FGase"/>
    <property type="match status" value="1"/>
</dbReference>
<reference evidence="1 2" key="1">
    <citation type="submission" date="2020-02" db="EMBL/GenBank/DDBJ databases">
        <title>Genome sequence of Roseobacter ponti.</title>
        <authorList>
            <person name="Hollensteiner J."/>
            <person name="Schneider D."/>
            <person name="Poehlein A."/>
            <person name="Daniel R."/>
        </authorList>
    </citation>
    <scope>NUCLEOTIDE SEQUENCE [LARGE SCALE GENOMIC DNA]</scope>
    <source>
        <strain evidence="1 2">DSM 106830</strain>
    </source>
</reference>
<dbReference type="InterPro" id="IPR011227">
    <property type="entry name" value="UCP029730"/>
</dbReference>
<keyword evidence="2" id="KW-1185">Reference proteome</keyword>
<name>A0A858SWF0_9RHOB</name>
<organism evidence="1 2">
    <name type="scientific">Roseobacter ponti</name>
    <dbReference type="NCBI Taxonomy" id="1891787"/>
    <lineage>
        <taxon>Bacteria</taxon>
        <taxon>Pseudomonadati</taxon>
        <taxon>Pseudomonadota</taxon>
        <taxon>Alphaproteobacteria</taxon>
        <taxon>Rhodobacterales</taxon>
        <taxon>Roseobacteraceae</taxon>
        <taxon>Roseobacter</taxon>
    </lineage>
</organism>
<dbReference type="PIRSF" id="PIRSF029730">
    <property type="entry name" value="UCP029730"/>
    <property type="match status" value="1"/>
</dbReference>
<dbReference type="GO" id="GO:0016787">
    <property type="term" value="F:hydrolase activity"/>
    <property type="evidence" value="ECO:0007669"/>
    <property type="project" value="UniProtKB-KW"/>
</dbReference>
<sequence>MDDLSSGKTLLAGGDPPPVEWVNRESTAPVLLLCEHAGQAIPAALAGLGLPKGAVDLHIGWDIGAERLARSLAAKLSAPLILQRYSRLVIDCNRPAGTPGSVPEISDHVVIPGNSNLSQAARREREMLIFGPLNEAIVEGFAQAPRRAAFSIHSFTRQMRRGDRREWDAGFLCRHDLATAQVFLDTLSRMRPGLSLAVNEPYQIEEDGDWFIPHHAEPRGIAHCLIEVCNDQLHSDEAVGDWAGLLARAIDDVLRV</sequence>
<dbReference type="Gene3D" id="3.40.630.40">
    <property type="entry name" value="Zn-dependent exopeptidases"/>
    <property type="match status" value="1"/>
</dbReference>
<dbReference type="RefSeq" id="WP_169641547.1">
    <property type="nucleotide sequence ID" value="NZ_CP048788.1"/>
</dbReference>
<protein>
    <submittedName>
        <fullName evidence="1">N-formylglutamate amidohydrolase</fullName>
    </submittedName>
</protein>
<dbReference type="EMBL" id="CP048788">
    <property type="protein sequence ID" value="QJF52328.1"/>
    <property type="molecule type" value="Genomic_DNA"/>
</dbReference>
<dbReference type="InterPro" id="IPR007709">
    <property type="entry name" value="N-FG_amidohydro"/>
</dbReference>